<accession>A0ABN8EQG6</accession>
<evidence type="ECO:0000313" key="1">
    <source>
        <dbReference type="EMBL" id="CAH0993292.1"/>
    </source>
</evidence>
<proteinExistence type="predicted"/>
<evidence type="ECO:0000313" key="2">
    <source>
        <dbReference type="Proteomes" id="UP000838100"/>
    </source>
</evidence>
<name>A0ABN8EQG6_9GAMM</name>
<gene>
    <name evidence="1" type="ORF">SIN8267_03440</name>
</gene>
<protein>
    <submittedName>
        <fullName evidence="1">Uncharacterized protein</fullName>
    </submittedName>
</protein>
<keyword evidence="2" id="KW-1185">Reference proteome</keyword>
<sequence length="125" mass="13855">MKNTLTILTLTTAITTFASDAEDMAVDQADSLDFSEFHQNDSMKLIGSNAPQPVHIGGDNKNISNNFDDELVTASYTDSQDKNAALLAVENLAAQKCSSGWREADKWVTKENSKFIVNYQFKCRQ</sequence>
<organism evidence="1 2">
    <name type="scientific">Sinobacterium norvegicum</name>
    <dbReference type="NCBI Taxonomy" id="1641715"/>
    <lineage>
        <taxon>Bacteria</taxon>
        <taxon>Pseudomonadati</taxon>
        <taxon>Pseudomonadota</taxon>
        <taxon>Gammaproteobacteria</taxon>
        <taxon>Cellvibrionales</taxon>
        <taxon>Spongiibacteraceae</taxon>
        <taxon>Sinobacterium</taxon>
    </lineage>
</organism>
<reference evidence="1" key="1">
    <citation type="submission" date="2021-12" db="EMBL/GenBank/DDBJ databases">
        <authorList>
            <person name="Rodrigo-Torres L."/>
            <person name="Arahal R. D."/>
            <person name="Lucena T."/>
        </authorList>
    </citation>
    <scope>NUCLEOTIDE SEQUENCE</scope>
    <source>
        <strain evidence="1">CECT 8267</strain>
    </source>
</reference>
<dbReference type="Proteomes" id="UP000838100">
    <property type="component" value="Unassembled WGS sequence"/>
</dbReference>
<dbReference type="EMBL" id="CAKLPX010000007">
    <property type="protein sequence ID" value="CAH0993292.1"/>
    <property type="molecule type" value="Genomic_DNA"/>
</dbReference>
<dbReference type="RefSeq" id="WP_237445975.1">
    <property type="nucleotide sequence ID" value="NZ_CAKLPX010000007.1"/>
</dbReference>
<comment type="caution">
    <text evidence="1">The sequence shown here is derived from an EMBL/GenBank/DDBJ whole genome shotgun (WGS) entry which is preliminary data.</text>
</comment>